<dbReference type="InterPro" id="IPR007357">
    <property type="entry name" value="PhrB-like"/>
</dbReference>
<dbReference type="PANTHER" id="PTHR38657">
    <property type="entry name" value="SLR1343 PROTEIN"/>
    <property type="match status" value="1"/>
</dbReference>
<name>A0A7X5F5E4_9HYPH</name>
<dbReference type="AlphaFoldDB" id="A0A7X5F5E4"/>
<dbReference type="Gene3D" id="1.10.10.1710">
    <property type="entry name" value="Deoxyribodipyrimidine photolyase-related"/>
    <property type="match status" value="1"/>
</dbReference>
<dbReference type="Proteomes" id="UP000586722">
    <property type="component" value="Unassembled WGS sequence"/>
</dbReference>
<dbReference type="InterPro" id="IPR052551">
    <property type="entry name" value="UV-DNA_repair_photolyase"/>
</dbReference>
<dbReference type="Gene3D" id="3.40.50.620">
    <property type="entry name" value="HUPs"/>
    <property type="match status" value="1"/>
</dbReference>
<sequence>MTNAPAPRPATSRDPAAVSGPGSGQGDGPALVFILGDQLSRGLASLRRADPSRDVVLMVEVAEETTYVPHHKKKIAFILSAMRHFAEALRHEGWTVDYVRLDDPDNSASFTGELARALDRHGCRRVLLTEPGEWRVLEAARAWPGTLGITLDLLTDDRFLCSVAEFGAWARGRKQLRMEYFYREMRRKTGLLMAGDEPEGGQWNFDAENRKPARADLFMPRPHQPEPDAITQEVLDLVERRFPTHFGRLTPFRFAVTVEEAEAVFARFLQVALPSFGDYQDAMLRGEPWLYHSVISPYLNVGLLDPLSVCRRVEAEYRAGRVPLNAAEGFIRQIIGWREYVRGIYWLKMPEYTTVNALEATRPLPDFYWTGQTDMTCLREAIGQTRDEAYAHHIQRLMVTGNFAMLAGIDPAQVHEWYLAVYADAFEWVEAPNTLGMSQFADGGLLGSKPYAGGGNYINKMSDYCSGCRYDVKQRRGRDACPFNALYWDFLARNADRLKGNPRMAQVYATWARMGETEQTLTRQQAAAFLAGLRPWTPQADPT</sequence>
<protein>
    <submittedName>
        <fullName evidence="2">Cryptochrome/photolyase family protein</fullName>
    </submittedName>
</protein>
<gene>
    <name evidence="2" type="ORF">GWI72_17420</name>
</gene>
<proteinExistence type="predicted"/>
<evidence type="ECO:0000313" key="2">
    <source>
        <dbReference type="EMBL" id="NBN80061.1"/>
    </source>
</evidence>
<dbReference type="Pfam" id="PF04244">
    <property type="entry name" value="DPRP"/>
    <property type="match status" value="1"/>
</dbReference>
<keyword evidence="3" id="KW-1185">Reference proteome</keyword>
<dbReference type="InterPro" id="IPR014729">
    <property type="entry name" value="Rossmann-like_a/b/a_fold"/>
</dbReference>
<organism evidence="2 3">
    <name type="scientific">Pannonibacter tanglangensis</name>
    <dbReference type="NCBI Taxonomy" id="2750084"/>
    <lineage>
        <taxon>Bacteria</taxon>
        <taxon>Pseudomonadati</taxon>
        <taxon>Pseudomonadota</taxon>
        <taxon>Alphaproteobacteria</taxon>
        <taxon>Hyphomicrobiales</taxon>
        <taxon>Stappiaceae</taxon>
        <taxon>Pannonibacter</taxon>
    </lineage>
</organism>
<feature type="region of interest" description="Disordered" evidence="1">
    <location>
        <begin position="1"/>
        <end position="25"/>
    </location>
</feature>
<dbReference type="Gene3D" id="1.10.579.10">
    <property type="entry name" value="DNA Cyclobutane Dipyrimidine Photolyase, subunit A, domain 3"/>
    <property type="match status" value="1"/>
</dbReference>
<reference evidence="3" key="1">
    <citation type="submission" date="2020-01" db="EMBL/GenBank/DDBJ databases">
        <authorList>
            <person name="Fang Y."/>
            <person name="Sun R."/>
            <person name="Nie L."/>
            <person name="He J."/>
            <person name="Hao L."/>
            <person name="Wang L."/>
            <person name="Su S."/>
            <person name="Lv E."/>
            <person name="Zhang Z."/>
            <person name="Xie R."/>
            <person name="Liu H."/>
        </authorList>
    </citation>
    <scope>NUCLEOTIDE SEQUENCE [LARGE SCALE GENOMIC DNA]</scope>
    <source>
        <strain evidence="3">XCT-53</strain>
    </source>
</reference>
<comment type="caution">
    <text evidence="2">The sequence shown here is derived from an EMBL/GenBank/DDBJ whole genome shotgun (WGS) entry which is preliminary data.</text>
</comment>
<dbReference type="EMBL" id="JAABLQ010000003">
    <property type="protein sequence ID" value="NBN80061.1"/>
    <property type="molecule type" value="Genomic_DNA"/>
</dbReference>
<dbReference type="InterPro" id="IPR036134">
    <property type="entry name" value="Crypto/Photolyase_FAD-like_sf"/>
</dbReference>
<dbReference type="SUPFAM" id="SSF48173">
    <property type="entry name" value="Cryptochrome/photolyase FAD-binding domain"/>
    <property type="match status" value="1"/>
</dbReference>
<dbReference type="RefSeq" id="WP_161709483.1">
    <property type="nucleotide sequence ID" value="NZ_JAABLQ010000003.1"/>
</dbReference>
<accession>A0A7X5F5E4</accession>
<dbReference type="PANTHER" id="PTHR38657:SF1">
    <property type="entry name" value="SLR1343 PROTEIN"/>
    <property type="match status" value="1"/>
</dbReference>
<dbReference type="Gene3D" id="1.25.40.80">
    <property type="match status" value="1"/>
</dbReference>
<evidence type="ECO:0000256" key="1">
    <source>
        <dbReference type="SAM" id="MobiDB-lite"/>
    </source>
</evidence>
<evidence type="ECO:0000313" key="3">
    <source>
        <dbReference type="Proteomes" id="UP000586722"/>
    </source>
</evidence>